<dbReference type="InterPro" id="IPR036291">
    <property type="entry name" value="NAD(P)-bd_dom_sf"/>
</dbReference>
<dbReference type="EMBL" id="KQ965734">
    <property type="protein sequence ID" value="KXS20927.1"/>
    <property type="molecule type" value="Genomic_DNA"/>
</dbReference>
<dbReference type="AlphaFoldDB" id="A0A139AW39"/>
<evidence type="ECO:0000313" key="2">
    <source>
        <dbReference type="Proteomes" id="UP000070544"/>
    </source>
</evidence>
<dbReference type="InterPro" id="IPR002347">
    <property type="entry name" value="SDR_fam"/>
</dbReference>
<protein>
    <submittedName>
        <fullName evidence="1">NAD(P)-binding protein</fullName>
    </submittedName>
</protein>
<dbReference type="OrthoDB" id="2102561at2759"/>
<dbReference type="GO" id="GO:0016491">
    <property type="term" value="F:oxidoreductase activity"/>
    <property type="evidence" value="ECO:0007669"/>
    <property type="project" value="TreeGrafter"/>
</dbReference>
<evidence type="ECO:0000313" key="1">
    <source>
        <dbReference type="EMBL" id="KXS20927.1"/>
    </source>
</evidence>
<dbReference type="PRINTS" id="PR00081">
    <property type="entry name" value="GDHRDH"/>
</dbReference>
<dbReference type="STRING" id="1344416.A0A139AW39"/>
<sequence length="352" mass="37898">MDSITDVVKSVSLKTGVPPPFIYGAGALLALLATRTAVRALTPPKKLKNGSSFKVMITGCDTGFGNALAIQLSERGFTVFAACLTDKGIEGLQSLATTQTKYKGLRPFKLDVTKDADVAACRALLEKECHEGLYCLINNAGIHAAYKWELSSMDAVTKDVNVNYLGVVRTTIALLPLLRKFVATRKAKPSLPKPRVVIITSIAGIIKASPLGSYMASKHAAQVFGVTLRQEIVSQGIEVALIEPWYARTPLVTALDERKIAQATSHPPEILDAYGGKTAIAKRMSRNAFHTPVNNILDPQTVVDTVINQVMLFRPNVHNLVGTDAKIVGFVSNVLSQEAWDATVVKNDNAGM</sequence>
<dbReference type="Proteomes" id="UP000070544">
    <property type="component" value="Unassembled WGS sequence"/>
</dbReference>
<keyword evidence="2" id="KW-1185">Reference proteome</keyword>
<dbReference type="GO" id="GO:0008202">
    <property type="term" value="P:steroid metabolic process"/>
    <property type="evidence" value="ECO:0007669"/>
    <property type="project" value="TreeGrafter"/>
</dbReference>
<proteinExistence type="predicted"/>
<dbReference type="SUPFAM" id="SSF51735">
    <property type="entry name" value="NAD(P)-binding Rossmann-fold domains"/>
    <property type="match status" value="1"/>
</dbReference>
<organism evidence="1 2">
    <name type="scientific">Gonapodya prolifera (strain JEL478)</name>
    <name type="common">Monoblepharis prolifera</name>
    <dbReference type="NCBI Taxonomy" id="1344416"/>
    <lineage>
        <taxon>Eukaryota</taxon>
        <taxon>Fungi</taxon>
        <taxon>Fungi incertae sedis</taxon>
        <taxon>Chytridiomycota</taxon>
        <taxon>Chytridiomycota incertae sedis</taxon>
        <taxon>Monoblepharidomycetes</taxon>
        <taxon>Monoblepharidales</taxon>
        <taxon>Gonapodyaceae</taxon>
        <taxon>Gonapodya</taxon>
    </lineage>
</organism>
<accession>A0A139AW39</accession>
<dbReference type="Pfam" id="PF00106">
    <property type="entry name" value="adh_short"/>
    <property type="match status" value="1"/>
</dbReference>
<dbReference type="PANTHER" id="PTHR43313">
    <property type="entry name" value="SHORT-CHAIN DEHYDROGENASE/REDUCTASE FAMILY 9C"/>
    <property type="match status" value="1"/>
</dbReference>
<gene>
    <name evidence="1" type="ORF">M427DRAFT_27985</name>
</gene>
<dbReference type="Gene3D" id="3.40.50.720">
    <property type="entry name" value="NAD(P)-binding Rossmann-like Domain"/>
    <property type="match status" value="1"/>
</dbReference>
<name>A0A139AW39_GONPJ</name>
<dbReference type="PANTHER" id="PTHR43313:SF1">
    <property type="entry name" value="3BETA-HYDROXYSTEROID DEHYDROGENASE DHS-16"/>
    <property type="match status" value="1"/>
</dbReference>
<reference evidence="1 2" key="1">
    <citation type="journal article" date="2015" name="Genome Biol. Evol.">
        <title>Phylogenomic analyses indicate that early fungi evolved digesting cell walls of algal ancestors of land plants.</title>
        <authorList>
            <person name="Chang Y."/>
            <person name="Wang S."/>
            <person name="Sekimoto S."/>
            <person name="Aerts A.L."/>
            <person name="Choi C."/>
            <person name="Clum A."/>
            <person name="LaButti K.M."/>
            <person name="Lindquist E.A."/>
            <person name="Yee Ngan C."/>
            <person name="Ohm R.A."/>
            <person name="Salamov A.A."/>
            <person name="Grigoriev I.V."/>
            <person name="Spatafora J.W."/>
            <person name="Berbee M.L."/>
        </authorList>
    </citation>
    <scope>NUCLEOTIDE SEQUENCE [LARGE SCALE GENOMIC DNA]</scope>
    <source>
        <strain evidence="1 2">JEL478</strain>
    </source>
</reference>